<dbReference type="OrthoDB" id="414698at2759"/>
<dbReference type="GO" id="GO:0005737">
    <property type="term" value="C:cytoplasm"/>
    <property type="evidence" value="ECO:0007669"/>
    <property type="project" value="TreeGrafter"/>
</dbReference>
<evidence type="ECO:0000256" key="1">
    <source>
        <dbReference type="ARBA" id="ARBA00005863"/>
    </source>
</evidence>
<feature type="domain" description="Serine hydrolase" evidence="3">
    <location>
        <begin position="2"/>
        <end position="231"/>
    </location>
</feature>
<reference evidence="4" key="1">
    <citation type="submission" date="2021-02" db="EMBL/GenBank/DDBJ databases">
        <authorList>
            <person name="Nowell W R."/>
        </authorList>
    </citation>
    <scope>NUCLEOTIDE SEQUENCE</scope>
</reference>
<evidence type="ECO:0000313" key="5">
    <source>
        <dbReference type="EMBL" id="CAF3590334.1"/>
    </source>
</evidence>
<evidence type="ECO:0000313" key="4">
    <source>
        <dbReference type="EMBL" id="CAF0804791.1"/>
    </source>
</evidence>
<dbReference type="EMBL" id="CAJNOQ010000467">
    <property type="protein sequence ID" value="CAF0804791.1"/>
    <property type="molecule type" value="Genomic_DNA"/>
</dbReference>
<dbReference type="Pfam" id="PF03959">
    <property type="entry name" value="FSH1"/>
    <property type="match status" value="1"/>
</dbReference>
<dbReference type="PANTHER" id="PTHR48070:SF6">
    <property type="entry name" value="ESTERASE OVCA2"/>
    <property type="match status" value="1"/>
</dbReference>
<comment type="similarity">
    <text evidence="1">Belongs to the LovG family.</text>
</comment>
<dbReference type="PANTHER" id="PTHR48070">
    <property type="entry name" value="ESTERASE OVCA2"/>
    <property type="match status" value="1"/>
</dbReference>
<keyword evidence="6" id="KW-1185">Reference proteome</keyword>
<gene>
    <name evidence="4" type="ORF">GPM918_LOCUS3714</name>
    <name evidence="5" type="ORF">SRO942_LOCUS3725</name>
</gene>
<sequence>MSKHRILTLHGFCDSAQRRHDQMRSLIRSMKNIEFVFINSPFLFHNYEFLKTSNETTCAEIQEKNEATIDINEPRYQWISYKPDYPISRYNYDTIEQSIAYVVKYINENGPFDGLLGFSQGGIVCATMVIQKAFNQSENNSQLRLSCPILPDSIKYVILVGCPFIGDKTIQPLLETNRSRISLPTLHVSGSADSLVSTEMSKSLSKYFNPSQFHTHKGGHYCPSDSEFRKKLQDFIESATHP</sequence>
<dbReference type="GO" id="GO:0016787">
    <property type="term" value="F:hydrolase activity"/>
    <property type="evidence" value="ECO:0007669"/>
    <property type="project" value="UniProtKB-KW"/>
</dbReference>
<dbReference type="Proteomes" id="UP000663829">
    <property type="component" value="Unassembled WGS sequence"/>
</dbReference>
<evidence type="ECO:0000256" key="2">
    <source>
        <dbReference type="ARBA" id="ARBA00022801"/>
    </source>
</evidence>
<dbReference type="SUPFAM" id="SSF53474">
    <property type="entry name" value="alpha/beta-Hydrolases"/>
    <property type="match status" value="1"/>
</dbReference>
<dbReference type="InterPro" id="IPR005645">
    <property type="entry name" value="FSH-like_dom"/>
</dbReference>
<dbReference type="GO" id="GO:0005634">
    <property type="term" value="C:nucleus"/>
    <property type="evidence" value="ECO:0007669"/>
    <property type="project" value="TreeGrafter"/>
</dbReference>
<dbReference type="InterPro" id="IPR029058">
    <property type="entry name" value="AB_hydrolase_fold"/>
</dbReference>
<dbReference type="AlphaFoldDB" id="A0A813T161"/>
<evidence type="ECO:0000259" key="3">
    <source>
        <dbReference type="Pfam" id="PF03959"/>
    </source>
</evidence>
<accession>A0A813T161</accession>
<dbReference type="Proteomes" id="UP000681722">
    <property type="component" value="Unassembled WGS sequence"/>
</dbReference>
<dbReference type="Gene3D" id="3.40.50.1820">
    <property type="entry name" value="alpha/beta hydrolase"/>
    <property type="match status" value="1"/>
</dbReference>
<proteinExistence type="inferred from homology"/>
<organism evidence="4 6">
    <name type="scientific">Didymodactylos carnosus</name>
    <dbReference type="NCBI Taxonomy" id="1234261"/>
    <lineage>
        <taxon>Eukaryota</taxon>
        <taxon>Metazoa</taxon>
        <taxon>Spiralia</taxon>
        <taxon>Gnathifera</taxon>
        <taxon>Rotifera</taxon>
        <taxon>Eurotatoria</taxon>
        <taxon>Bdelloidea</taxon>
        <taxon>Philodinida</taxon>
        <taxon>Philodinidae</taxon>
        <taxon>Didymodactylos</taxon>
    </lineage>
</organism>
<name>A0A813T161_9BILA</name>
<dbReference type="EMBL" id="CAJOBC010000470">
    <property type="protein sequence ID" value="CAF3590334.1"/>
    <property type="molecule type" value="Genomic_DNA"/>
</dbReference>
<comment type="caution">
    <text evidence="4">The sequence shown here is derived from an EMBL/GenBank/DDBJ whole genome shotgun (WGS) entry which is preliminary data.</text>
</comment>
<protein>
    <recommendedName>
        <fullName evidence="3">Serine hydrolase domain-containing protein</fullName>
    </recommendedName>
</protein>
<keyword evidence="2" id="KW-0378">Hydrolase</keyword>
<dbReference type="InterPro" id="IPR050593">
    <property type="entry name" value="LovG"/>
</dbReference>
<evidence type="ECO:0000313" key="6">
    <source>
        <dbReference type="Proteomes" id="UP000663829"/>
    </source>
</evidence>